<keyword evidence="3" id="KW-1185">Reference proteome</keyword>
<name>A0A5M3MMM8_CONPW</name>
<evidence type="ECO:0000313" key="2">
    <source>
        <dbReference type="EMBL" id="EIW80270.1"/>
    </source>
</evidence>
<dbReference type="Pfam" id="PF00651">
    <property type="entry name" value="BTB"/>
    <property type="match status" value="1"/>
</dbReference>
<gene>
    <name evidence="2" type="ORF">CONPUDRAFT_57507</name>
</gene>
<dbReference type="RefSeq" id="XP_007769045.1">
    <property type="nucleotide sequence ID" value="XM_007770855.1"/>
</dbReference>
<dbReference type="AlphaFoldDB" id="A0A5M3MMM8"/>
<dbReference type="OrthoDB" id="2367075at2759"/>
<evidence type="ECO:0000313" key="3">
    <source>
        <dbReference type="Proteomes" id="UP000053558"/>
    </source>
</evidence>
<proteinExistence type="predicted"/>
<comment type="caution">
    <text evidence="2">The sequence shown here is derived from an EMBL/GenBank/DDBJ whole genome shotgun (WGS) entry which is preliminary data.</text>
</comment>
<dbReference type="Proteomes" id="UP000053558">
    <property type="component" value="Unassembled WGS sequence"/>
</dbReference>
<reference evidence="3" key="1">
    <citation type="journal article" date="2012" name="Science">
        <title>The Paleozoic origin of enzymatic lignin decomposition reconstructed from 31 fungal genomes.</title>
        <authorList>
            <person name="Floudas D."/>
            <person name="Binder M."/>
            <person name="Riley R."/>
            <person name="Barry K."/>
            <person name="Blanchette R.A."/>
            <person name="Henrissat B."/>
            <person name="Martinez A.T."/>
            <person name="Otillar R."/>
            <person name="Spatafora J.W."/>
            <person name="Yadav J.S."/>
            <person name="Aerts A."/>
            <person name="Benoit I."/>
            <person name="Boyd A."/>
            <person name="Carlson A."/>
            <person name="Copeland A."/>
            <person name="Coutinho P.M."/>
            <person name="de Vries R.P."/>
            <person name="Ferreira P."/>
            <person name="Findley K."/>
            <person name="Foster B."/>
            <person name="Gaskell J."/>
            <person name="Glotzer D."/>
            <person name="Gorecki P."/>
            <person name="Heitman J."/>
            <person name="Hesse C."/>
            <person name="Hori C."/>
            <person name="Igarashi K."/>
            <person name="Jurgens J.A."/>
            <person name="Kallen N."/>
            <person name="Kersten P."/>
            <person name="Kohler A."/>
            <person name="Kuees U."/>
            <person name="Kumar T.K.A."/>
            <person name="Kuo A."/>
            <person name="LaButti K."/>
            <person name="Larrondo L.F."/>
            <person name="Lindquist E."/>
            <person name="Ling A."/>
            <person name="Lombard V."/>
            <person name="Lucas S."/>
            <person name="Lundell T."/>
            <person name="Martin R."/>
            <person name="McLaughlin D.J."/>
            <person name="Morgenstern I."/>
            <person name="Morin E."/>
            <person name="Murat C."/>
            <person name="Nagy L.G."/>
            <person name="Nolan M."/>
            <person name="Ohm R.A."/>
            <person name="Patyshakuliyeva A."/>
            <person name="Rokas A."/>
            <person name="Ruiz-Duenas F.J."/>
            <person name="Sabat G."/>
            <person name="Salamov A."/>
            <person name="Samejima M."/>
            <person name="Schmutz J."/>
            <person name="Slot J.C."/>
            <person name="St John F."/>
            <person name="Stenlid J."/>
            <person name="Sun H."/>
            <person name="Sun S."/>
            <person name="Syed K."/>
            <person name="Tsang A."/>
            <person name="Wiebenga A."/>
            <person name="Young D."/>
            <person name="Pisabarro A."/>
            <person name="Eastwood D.C."/>
            <person name="Martin F."/>
            <person name="Cullen D."/>
            <person name="Grigoriev I.V."/>
            <person name="Hibbett D.S."/>
        </authorList>
    </citation>
    <scope>NUCLEOTIDE SEQUENCE [LARGE SCALE GENOMIC DNA]</scope>
    <source>
        <strain evidence="3">RWD-64-598 SS2</strain>
    </source>
</reference>
<dbReference type="KEGG" id="cput:CONPUDRAFT_57507"/>
<dbReference type="PROSITE" id="PS50097">
    <property type="entry name" value="BTB"/>
    <property type="match status" value="1"/>
</dbReference>
<dbReference type="OMA" id="RLANMWV"/>
<dbReference type="EMBL" id="JH711579">
    <property type="protein sequence ID" value="EIW80270.1"/>
    <property type="molecule type" value="Genomic_DNA"/>
</dbReference>
<feature type="non-terminal residue" evidence="2">
    <location>
        <position position="1"/>
    </location>
</feature>
<dbReference type="Gene3D" id="3.30.710.10">
    <property type="entry name" value="Potassium Channel Kv1.1, Chain A"/>
    <property type="match status" value="1"/>
</dbReference>
<feature type="domain" description="BTB" evidence="1">
    <location>
        <begin position="1"/>
        <end position="68"/>
    </location>
</feature>
<organism evidence="2 3">
    <name type="scientific">Coniophora puteana (strain RWD-64-598)</name>
    <name type="common">Brown rot fungus</name>
    <dbReference type="NCBI Taxonomy" id="741705"/>
    <lineage>
        <taxon>Eukaryota</taxon>
        <taxon>Fungi</taxon>
        <taxon>Dikarya</taxon>
        <taxon>Basidiomycota</taxon>
        <taxon>Agaricomycotina</taxon>
        <taxon>Agaricomycetes</taxon>
        <taxon>Agaricomycetidae</taxon>
        <taxon>Boletales</taxon>
        <taxon>Coniophorineae</taxon>
        <taxon>Coniophoraceae</taxon>
        <taxon>Coniophora</taxon>
    </lineage>
</organism>
<dbReference type="GeneID" id="19207877"/>
<sequence length="188" mass="21343">VEDALFRVPRHVLETSSEVFRDMFLLPVGVGSAEGKTDRHPVVLEGVSSHTFKLLLKVLLKFSYSMDAWTAVLKLSDQWGMSSVRKFVLRNLNSKESMLGPLEKAGLALELDIKRWLVPSLEALARREEPLSRVEVERLGIEAVLKLAEVRESLIARKYGGVAVGKREAKNLNFREKIREVFRQELTE</sequence>
<protein>
    <recommendedName>
        <fullName evidence="1">BTB domain-containing protein</fullName>
    </recommendedName>
</protein>
<accession>A0A5M3MMM8</accession>
<dbReference type="InterPro" id="IPR000210">
    <property type="entry name" value="BTB/POZ_dom"/>
</dbReference>
<evidence type="ECO:0000259" key="1">
    <source>
        <dbReference type="PROSITE" id="PS50097"/>
    </source>
</evidence>
<dbReference type="InterPro" id="IPR011333">
    <property type="entry name" value="SKP1/BTB/POZ_sf"/>
</dbReference>
<dbReference type="SUPFAM" id="SSF54695">
    <property type="entry name" value="POZ domain"/>
    <property type="match status" value="1"/>
</dbReference>